<dbReference type="PANTHER" id="PTHR18945">
    <property type="entry name" value="NEUROTRANSMITTER GATED ION CHANNEL"/>
    <property type="match status" value="1"/>
</dbReference>
<keyword evidence="7" id="KW-0732">Signal</keyword>
<protein>
    <recommendedName>
        <fullName evidence="8">EF-hand domain-containing protein</fullName>
    </recommendedName>
</protein>
<comment type="caution">
    <text evidence="9">The sequence shown here is derived from an EMBL/GenBank/DDBJ whole genome shotgun (WGS) entry which is preliminary data.</text>
</comment>
<dbReference type="Proteomes" id="UP001178507">
    <property type="component" value="Unassembled WGS sequence"/>
</dbReference>
<dbReference type="SUPFAM" id="SSF47473">
    <property type="entry name" value="EF-hand"/>
    <property type="match status" value="1"/>
</dbReference>
<dbReference type="PRINTS" id="PR00252">
    <property type="entry name" value="NRIONCHANNEL"/>
</dbReference>
<keyword evidence="3" id="KW-0106">Calcium</keyword>
<name>A0AA36IPL2_9DINO</name>
<accession>A0AA36IPL2</accession>
<feature type="transmembrane region" description="Helical" evidence="6">
    <location>
        <begin position="297"/>
        <end position="319"/>
    </location>
</feature>
<feature type="domain" description="EF-hand" evidence="8">
    <location>
        <begin position="386"/>
        <end position="421"/>
    </location>
</feature>
<keyword evidence="10" id="KW-1185">Reference proteome</keyword>
<dbReference type="PROSITE" id="PS00018">
    <property type="entry name" value="EF_HAND_1"/>
    <property type="match status" value="1"/>
</dbReference>
<feature type="chain" id="PRO_5041238225" description="EF-hand domain-containing protein" evidence="7">
    <location>
        <begin position="16"/>
        <end position="500"/>
    </location>
</feature>
<dbReference type="EMBL" id="CAUJNA010002057">
    <property type="protein sequence ID" value="CAJ1390323.1"/>
    <property type="molecule type" value="Genomic_DNA"/>
</dbReference>
<dbReference type="CDD" id="cd00051">
    <property type="entry name" value="EFh"/>
    <property type="match status" value="1"/>
</dbReference>
<organism evidence="9 10">
    <name type="scientific">Effrenium voratum</name>
    <dbReference type="NCBI Taxonomy" id="2562239"/>
    <lineage>
        <taxon>Eukaryota</taxon>
        <taxon>Sar</taxon>
        <taxon>Alveolata</taxon>
        <taxon>Dinophyceae</taxon>
        <taxon>Suessiales</taxon>
        <taxon>Symbiodiniaceae</taxon>
        <taxon>Effrenium</taxon>
    </lineage>
</organism>
<evidence type="ECO:0000313" key="9">
    <source>
        <dbReference type="EMBL" id="CAJ1390323.1"/>
    </source>
</evidence>
<dbReference type="GO" id="GO:0004888">
    <property type="term" value="F:transmembrane signaling receptor activity"/>
    <property type="evidence" value="ECO:0007669"/>
    <property type="project" value="InterPro"/>
</dbReference>
<keyword evidence="5 6" id="KW-0472">Membrane</keyword>
<dbReference type="Gene3D" id="1.20.58.390">
    <property type="entry name" value="Neurotransmitter-gated ion-channel transmembrane domain"/>
    <property type="match status" value="1"/>
</dbReference>
<feature type="signal peptide" evidence="7">
    <location>
        <begin position="1"/>
        <end position="15"/>
    </location>
</feature>
<dbReference type="InterPro" id="IPR038050">
    <property type="entry name" value="Neuro_actylchol_rec"/>
</dbReference>
<dbReference type="GO" id="GO:0005509">
    <property type="term" value="F:calcium ion binding"/>
    <property type="evidence" value="ECO:0007669"/>
    <property type="project" value="InterPro"/>
</dbReference>
<dbReference type="AlphaFoldDB" id="A0AA36IPL2"/>
<sequence length="500" mass="56715">MSLLLALGLLQGTLAQCPSQQAIVANLTAGYDPTERPYKGAAKVEVFVQLYVASIVEVIQKQQHIGIEGYFRTSWKDPRLARSGNCSQPILLTKPYGVDLWAPDIYFDNSLTEWYGAGSLSISEEGDMYRSDRYHHELRCPMDYHMLPFDSQECFVKMASYSWDIDNVHTQPFVNGALVLPDEYDGNTEWELLNGKDGKLDFKLETEWFGEGENRKGYSYVFVYFHLQRRPSSYMMFVFGTCVLFCLVSWSGLFINRTVAPARVAIAVIPVLIILNLETGVTSRLPPLNYLTWLTSFLLWSKTLSLMCVFEYGLVSFLLQMEQSRDRKFEAFKHLAGIIKKKQGEEAAELTTGVRRGSMKAFGKFFAGAAEVAPEEPESSTSKYLDPTLCVDMVFRMFDMDKSGDISAPEIQRGFRKLGQYFSTDQVAEIFSSLGVDEGTLQKDKFQKLMLNLAQHMPGKAMNISFWERPPSMQVDIVFRWAYLFCLLVSMIVWLAASGA</sequence>
<dbReference type="PROSITE" id="PS50222">
    <property type="entry name" value="EF_HAND_2"/>
    <property type="match status" value="1"/>
</dbReference>
<evidence type="ECO:0000256" key="6">
    <source>
        <dbReference type="SAM" id="Phobius"/>
    </source>
</evidence>
<dbReference type="InterPro" id="IPR018247">
    <property type="entry name" value="EF_Hand_1_Ca_BS"/>
</dbReference>
<evidence type="ECO:0000259" key="8">
    <source>
        <dbReference type="PROSITE" id="PS50222"/>
    </source>
</evidence>
<dbReference type="InterPro" id="IPR036719">
    <property type="entry name" value="Neuro-gated_channel_TM_sf"/>
</dbReference>
<comment type="subcellular location">
    <subcellularLocation>
        <location evidence="1">Membrane</location>
        <topology evidence="1">Multi-pass membrane protein</topology>
    </subcellularLocation>
</comment>
<dbReference type="Pfam" id="PF02931">
    <property type="entry name" value="Neur_chan_LBD"/>
    <property type="match status" value="1"/>
</dbReference>
<keyword evidence="4 6" id="KW-1133">Transmembrane helix</keyword>
<keyword evidence="2 6" id="KW-0812">Transmembrane</keyword>
<evidence type="ECO:0000256" key="4">
    <source>
        <dbReference type="ARBA" id="ARBA00022989"/>
    </source>
</evidence>
<dbReference type="InterPro" id="IPR011992">
    <property type="entry name" value="EF-hand-dom_pair"/>
</dbReference>
<evidence type="ECO:0000256" key="3">
    <source>
        <dbReference type="ARBA" id="ARBA00022837"/>
    </source>
</evidence>
<feature type="transmembrane region" description="Helical" evidence="6">
    <location>
        <begin position="260"/>
        <end position="277"/>
    </location>
</feature>
<dbReference type="Gene3D" id="1.10.238.10">
    <property type="entry name" value="EF-hand"/>
    <property type="match status" value="1"/>
</dbReference>
<reference evidence="9" key="1">
    <citation type="submission" date="2023-08" db="EMBL/GenBank/DDBJ databases">
        <authorList>
            <person name="Chen Y."/>
            <person name="Shah S."/>
            <person name="Dougan E. K."/>
            <person name="Thang M."/>
            <person name="Chan C."/>
        </authorList>
    </citation>
    <scope>NUCLEOTIDE SEQUENCE</scope>
</reference>
<dbReference type="InterPro" id="IPR006202">
    <property type="entry name" value="Neur_chan_lig-bd"/>
</dbReference>
<dbReference type="Gene3D" id="2.70.170.10">
    <property type="entry name" value="Neurotransmitter-gated ion-channel ligand-binding domain"/>
    <property type="match status" value="1"/>
</dbReference>
<evidence type="ECO:0000256" key="5">
    <source>
        <dbReference type="ARBA" id="ARBA00023136"/>
    </source>
</evidence>
<evidence type="ECO:0000256" key="7">
    <source>
        <dbReference type="SAM" id="SignalP"/>
    </source>
</evidence>
<proteinExistence type="predicted"/>
<evidence type="ECO:0000313" key="10">
    <source>
        <dbReference type="Proteomes" id="UP001178507"/>
    </source>
</evidence>
<dbReference type="GO" id="GO:0016020">
    <property type="term" value="C:membrane"/>
    <property type="evidence" value="ECO:0007669"/>
    <property type="project" value="UniProtKB-SubCell"/>
</dbReference>
<gene>
    <name evidence="9" type="ORF">EVOR1521_LOCUS15793</name>
</gene>
<dbReference type="SUPFAM" id="SSF90112">
    <property type="entry name" value="Neurotransmitter-gated ion-channel transmembrane pore"/>
    <property type="match status" value="1"/>
</dbReference>
<dbReference type="GO" id="GO:0005230">
    <property type="term" value="F:extracellular ligand-gated monoatomic ion channel activity"/>
    <property type="evidence" value="ECO:0007669"/>
    <property type="project" value="InterPro"/>
</dbReference>
<feature type="transmembrane region" description="Helical" evidence="6">
    <location>
        <begin position="477"/>
        <end position="497"/>
    </location>
</feature>
<evidence type="ECO:0000256" key="2">
    <source>
        <dbReference type="ARBA" id="ARBA00022692"/>
    </source>
</evidence>
<evidence type="ECO:0000256" key="1">
    <source>
        <dbReference type="ARBA" id="ARBA00004141"/>
    </source>
</evidence>
<dbReference type="SUPFAM" id="SSF63712">
    <property type="entry name" value="Nicotinic receptor ligand binding domain-like"/>
    <property type="match status" value="1"/>
</dbReference>
<feature type="transmembrane region" description="Helical" evidence="6">
    <location>
        <begin position="234"/>
        <end position="253"/>
    </location>
</feature>
<dbReference type="InterPro" id="IPR036734">
    <property type="entry name" value="Neur_chan_lig-bd_sf"/>
</dbReference>
<dbReference type="InterPro" id="IPR002048">
    <property type="entry name" value="EF_hand_dom"/>
</dbReference>
<dbReference type="InterPro" id="IPR006201">
    <property type="entry name" value="Neur_channel"/>
</dbReference>